<reference evidence="2 3" key="1">
    <citation type="journal article" date="2012" name="Science">
        <title>Ecological populations of bacteria act as socially cohesive units of antibiotic production and resistance.</title>
        <authorList>
            <person name="Cordero O.X."/>
            <person name="Wildschutte H."/>
            <person name="Kirkup B."/>
            <person name="Proehl S."/>
            <person name="Ngo L."/>
            <person name="Hussain F."/>
            <person name="Le Roux F."/>
            <person name="Mincer T."/>
            <person name="Polz M.F."/>
        </authorList>
    </citation>
    <scope>NUCLEOTIDE SEQUENCE [LARGE SCALE GENOMIC DNA]</scope>
    <source>
        <strain evidence="2 3">FF-238</strain>
    </source>
</reference>
<protein>
    <submittedName>
        <fullName evidence="2">Serine/threonine protein kinase</fullName>
    </submittedName>
</protein>
<dbReference type="GO" id="GO:0005524">
    <property type="term" value="F:ATP binding"/>
    <property type="evidence" value="ECO:0007669"/>
    <property type="project" value="InterPro"/>
</dbReference>
<dbReference type="EMBL" id="AJYW02000058">
    <property type="protein sequence ID" value="OEE78104.1"/>
    <property type="molecule type" value="Genomic_DNA"/>
</dbReference>
<dbReference type="PROSITE" id="PS50011">
    <property type="entry name" value="PROTEIN_KINASE_DOM"/>
    <property type="match status" value="1"/>
</dbReference>
<dbReference type="Pfam" id="PF00069">
    <property type="entry name" value="Pkinase"/>
    <property type="match status" value="1"/>
</dbReference>
<dbReference type="Gene3D" id="1.10.510.10">
    <property type="entry name" value="Transferase(Phosphotransferase) domain 1"/>
    <property type="match status" value="1"/>
</dbReference>
<dbReference type="GO" id="GO:0004674">
    <property type="term" value="F:protein serine/threonine kinase activity"/>
    <property type="evidence" value="ECO:0007669"/>
    <property type="project" value="UniProtKB-KW"/>
</dbReference>
<sequence length="216" mass="24861">MKPEPSLVIGAHFILDEQINWHEIGKCYANKSDFEREFEALKCCKGLYIQELVRANKGAQRLYFKYYDNAKSLDRLDITQIDLFVSVLPAVVRAIAHCHSNGWVHGDVKPANILYLPETGSIRLIDFGASFPSKTSRIELDVWQFSQQYAPRNQRKGIGCVEEKDDWFALLVMVDQVISQILDKKLQKRASYIRSSIKRLFHPALSNEMNPNNDNK</sequence>
<name>A0A1E5D4J3_9VIBR</name>
<evidence type="ECO:0000313" key="2">
    <source>
        <dbReference type="EMBL" id="OEE78104.1"/>
    </source>
</evidence>
<evidence type="ECO:0000259" key="1">
    <source>
        <dbReference type="PROSITE" id="PS50011"/>
    </source>
</evidence>
<comment type="caution">
    <text evidence="2">The sequence shown here is derived from an EMBL/GenBank/DDBJ whole genome shotgun (WGS) entry which is preliminary data.</text>
</comment>
<keyword evidence="2" id="KW-0723">Serine/threonine-protein kinase</keyword>
<organism evidence="2 3">
    <name type="scientific">Vibrio genomosp. F6 str. FF-238</name>
    <dbReference type="NCBI Taxonomy" id="1191298"/>
    <lineage>
        <taxon>Bacteria</taxon>
        <taxon>Pseudomonadati</taxon>
        <taxon>Pseudomonadota</taxon>
        <taxon>Gammaproteobacteria</taxon>
        <taxon>Vibrionales</taxon>
        <taxon>Vibrionaceae</taxon>
        <taxon>Vibrio</taxon>
    </lineage>
</organism>
<evidence type="ECO:0000313" key="3">
    <source>
        <dbReference type="Proteomes" id="UP000094165"/>
    </source>
</evidence>
<keyword evidence="2" id="KW-0418">Kinase</keyword>
<dbReference type="AlphaFoldDB" id="A0A1E5D4J3"/>
<dbReference type="SUPFAM" id="SSF56112">
    <property type="entry name" value="Protein kinase-like (PK-like)"/>
    <property type="match status" value="1"/>
</dbReference>
<dbReference type="InterPro" id="IPR011009">
    <property type="entry name" value="Kinase-like_dom_sf"/>
</dbReference>
<dbReference type="Proteomes" id="UP000094165">
    <property type="component" value="Unassembled WGS sequence"/>
</dbReference>
<proteinExistence type="predicted"/>
<keyword evidence="3" id="KW-1185">Reference proteome</keyword>
<gene>
    <name evidence="2" type="ORF">A130_13765</name>
</gene>
<accession>A0A1E5D4J3</accession>
<dbReference type="InterPro" id="IPR000719">
    <property type="entry name" value="Prot_kinase_dom"/>
</dbReference>
<keyword evidence="2" id="KW-0808">Transferase</keyword>
<feature type="domain" description="Protein kinase" evidence="1">
    <location>
        <begin position="1"/>
        <end position="216"/>
    </location>
</feature>
<dbReference type="RefSeq" id="WP_017052355.1">
    <property type="nucleotide sequence ID" value="NZ_AJYW02000058.1"/>
</dbReference>